<sequence length="95" mass="9376">AQAGLDGVGGATIDEAEGVVNVAIISDEQLTAVVGLLGERGFAIAGIDTHLPSLDEVFLAITGQKTSLADADADADADGGADADDRARERAGAAV</sequence>
<gene>
    <name evidence="2" type="ORF">ADK38_38590</name>
</gene>
<evidence type="ECO:0008006" key="4">
    <source>
        <dbReference type="Google" id="ProtNLM"/>
    </source>
</evidence>
<proteinExistence type="predicted"/>
<dbReference type="EMBL" id="LGUT01003643">
    <property type="protein sequence ID" value="KOG85097.1"/>
    <property type="molecule type" value="Genomic_DNA"/>
</dbReference>
<protein>
    <recommendedName>
        <fullName evidence="4">ABC transporter</fullName>
    </recommendedName>
</protein>
<keyword evidence="3" id="KW-1185">Reference proteome</keyword>
<reference evidence="2 3" key="1">
    <citation type="submission" date="2015-07" db="EMBL/GenBank/DDBJ databases">
        <authorList>
            <person name="Ju K.-S."/>
            <person name="Doroghazi J.R."/>
            <person name="Metcalf W.W."/>
        </authorList>
    </citation>
    <scope>NUCLEOTIDE SEQUENCE [LARGE SCALE GENOMIC DNA]</scope>
    <source>
        <strain evidence="2 3">NRRL B-3589</strain>
    </source>
</reference>
<dbReference type="Proteomes" id="UP000037020">
    <property type="component" value="Unassembled WGS sequence"/>
</dbReference>
<feature type="region of interest" description="Disordered" evidence="1">
    <location>
        <begin position="68"/>
        <end position="95"/>
    </location>
</feature>
<evidence type="ECO:0000313" key="3">
    <source>
        <dbReference type="Proteomes" id="UP000037020"/>
    </source>
</evidence>
<comment type="caution">
    <text evidence="2">The sequence shown here is derived from an EMBL/GenBank/DDBJ whole genome shotgun (WGS) entry which is preliminary data.</text>
</comment>
<feature type="compositionally biased region" description="Acidic residues" evidence="1">
    <location>
        <begin position="71"/>
        <end position="82"/>
    </location>
</feature>
<feature type="non-terminal residue" evidence="2">
    <location>
        <position position="1"/>
    </location>
</feature>
<feature type="compositionally biased region" description="Basic and acidic residues" evidence="1">
    <location>
        <begin position="83"/>
        <end position="95"/>
    </location>
</feature>
<accession>A0ABR5IVC5</accession>
<evidence type="ECO:0000313" key="2">
    <source>
        <dbReference type="EMBL" id="KOG85097.1"/>
    </source>
</evidence>
<evidence type="ECO:0000256" key="1">
    <source>
        <dbReference type="SAM" id="MobiDB-lite"/>
    </source>
</evidence>
<name>A0ABR5IVC5_9ACTN</name>
<organism evidence="2 3">
    <name type="scientific">Streptomyces varsoviensis</name>
    <dbReference type="NCBI Taxonomy" id="67373"/>
    <lineage>
        <taxon>Bacteria</taxon>
        <taxon>Bacillati</taxon>
        <taxon>Actinomycetota</taxon>
        <taxon>Actinomycetes</taxon>
        <taxon>Kitasatosporales</taxon>
        <taxon>Streptomycetaceae</taxon>
        <taxon>Streptomyces</taxon>
    </lineage>
</organism>